<reference evidence="3" key="1">
    <citation type="journal article" date="2019" name="Int. J. Syst. Evol. Microbiol.">
        <title>The Global Catalogue of Microorganisms (GCM) 10K type strain sequencing project: providing services to taxonomists for standard genome sequencing and annotation.</title>
        <authorList>
            <consortium name="The Broad Institute Genomics Platform"/>
            <consortium name="The Broad Institute Genome Sequencing Center for Infectious Disease"/>
            <person name="Wu L."/>
            <person name="Ma J."/>
        </authorList>
    </citation>
    <scope>NUCLEOTIDE SEQUENCE [LARGE SCALE GENOMIC DNA]</scope>
    <source>
        <strain evidence="3">NBRC 106593</strain>
    </source>
</reference>
<evidence type="ECO:0000313" key="3">
    <source>
        <dbReference type="Proteomes" id="UP001596356"/>
    </source>
</evidence>
<organism evidence="2 3">
    <name type="scientific">Branchiibius cervicis</name>
    <dbReference type="NCBI Taxonomy" id="908252"/>
    <lineage>
        <taxon>Bacteria</taxon>
        <taxon>Bacillati</taxon>
        <taxon>Actinomycetota</taxon>
        <taxon>Actinomycetes</taxon>
        <taxon>Micrococcales</taxon>
        <taxon>Dermacoccaceae</taxon>
        <taxon>Branchiibius</taxon>
    </lineage>
</organism>
<feature type="transmembrane region" description="Helical" evidence="1">
    <location>
        <begin position="49"/>
        <end position="67"/>
    </location>
</feature>
<dbReference type="RefSeq" id="WP_377823396.1">
    <property type="nucleotide sequence ID" value="NZ_JBHSWJ010000002.1"/>
</dbReference>
<sequence>MNRPTVLRYRSQSTRERRGYFLIALLYCTAAVIRAAYELAHGGSPADVAPRLVVRLVLAALILLLVVKYRDSAGVADRTGVRGFAQKDVVWPEVAAVTIQDDEAVLVLTDGTKRRTRFPGSYAQQLADLGNKPLR</sequence>
<evidence type="ECO:0000313" key="2">
    <source>
        <dbReference type="EMBL" id="MFC6714761.1"/>
    </source>
</evidence>
<dbReference type="EMBL" id="JBHSWJ010000002">
    <property type="protein sequence ID" value="MFC6714761.1"/>
    <property type="molecule type" value="Genomic_DNA"/>
</dbReference>
<feature type="transmembrane region" description="Helical" evidence="1">
    <location>
        <begin position="20"/>
        <end position="37"/>
    </location>
</feature>
<proteinExistence type="predicted"/>
<dbReference type="Proteomes" id="UP001596356">
    <property type="component" value="Unassembled WGS sequence"/>
</dbReference>
<gene>
    <name evidence="2" type="ORF">ACFQBT_13455</name>
</gene>
<protein>
    <recommendedName>
        <fullName evidence="4">PH domain-containing protein</fullName>
    </recommendedName>
</protein>
<keyword evidence="1" id="KW-0812">Transmembrane</keyword>
<evidence type="ECO:0008006" key="4">
    <source>
        <dbReference type="Google" id="ProtNLM"/>
    </source>
</evidence>
<keyword evidence="1" id="KW-0472">Membrane</keyword>
<accession>A0ABW2AUG2</accession>
<comment type="caution">
    <text evidence="2">The sequence shown here is derived from an EMBL/GenBank/DDBJ whole genome shotgun (WGS) entry which is preliminary data.</text>
</comment>
<evidence type="ECO:0000256" key="1">
    <source>
        <dbReference type="SAM" id="Phobius"/>
    </source>
</evidence>
<keyword evidence="1" id="KW-1133">Transmembrane helix</keyword>
<name>A0ABW2AUG2_9MICO</name>
<keyword evidence="3" id="KW-1185">Reference proteome</keyword>